<dbReference type="EMBL" id="SLZU01000021">
    <property type="protein sequence ID" value="TCS59608.1"/>
    <property type="molecule type" value="Genomic_DNA"/>
</dbReference>
<comment type="caution">
    <text evidence="2">The sequence shown here is derived from an EMBL/GenBank/DDBJ whole genome shotgun (WGS) entry which is preliminary data.</text>
</comment>
<evidence type="ECO:0000256" key="1">
    <source>
        <dbReference type="SAM" id="MobiDB-lite"/>
    </source>
</evidence>
<keyword evidence="3" id="KW-1185">Reference proteome</keyword>
<accession>A0A4R3J1H0</accession>
<protein>
    <submittedName>
        <fullName evidence="2">Uncharacterized protein</fullName>
    </submittedName>
</protein>
<sequence length="176" mass="19954">MRNANVIRSPPLAPRYMRLTAETAPGMLLRQILRAFDNRFLRHRYRAIPVKYARCRHDGTPRPVSRSASGENDKHHAHSQCRNGIWPRRTRLSGNGLPSQCFRCFSRYGEGCMRLNRYPGSSDAVRGLCLGARLRRHLGLRVTASCAASRLPAVIRRLANHLVPESVLYASFKFGT</sequence>
<gene>
    <name evidence="2" type="ORF">EDD52_12144</name>
</gene>
<dbReference type="Proteomes" id="UP000295696">
    <property type="component" value="Unassembled WGS sequence"/>
</dbReference>
<name>A0A4R3J1H0_9RHOB</name>
<feature type="region of interest" description="Disordered" evidence="1">
    <location>
        <begin position="59"/>
        <end position="81"/>
    </location>
</feature>
<dbReference type="AlphaFoldDB" id="A0A4R3J1H0"/>
<evidence type="ECO:0000313" key="3">
    <source>
        <dbReference type="Proteomes" id="UP000295696"/>
    </source>
</evidence>
<organism evidence="2 3">
    <name type="scientific">Primorskyibacter sedentarius</name>
    <dbReference type="NCBI Taxonomy" id="745311"/>
    <lineage>
        <taxon>Bacteria</taxon>
        <taxon>Pseudomonadati</taxon>
        <taxon>Pseudomonadota</taxon>
        <taxon>Alphaproteobacteria</taxon>
        <taxon>Rhodobacterales</taxon>
        <taxon>Roseobacteraceae</taxon>
        <taxon>Primorskyibacter</taxon>
    </lineage>
</organism>
<proteinExistence type="predicted"/>
<reference evidence="2 3" key="1">
    <citation type="submission" date="2019-03" db="EMBL/GenBank/DDBJ databases">
        <title>Genomic Encyclopedia of Type Strains, Phase IV (KMG-IV): sequencing the most valuable type-strain genomes for metagenomic binning, comparative biology and taxonomic classification.</title>
        <authorList>
            <person name="Goeker M."/>
        </authorList>
    </citation>
    <scope>NUCLEOTIDE SEQUENCE [LARGE SCALE GENOMIC DNA]</scope>
    <source>
        <strain evidence="2 3">DSM 104836</strain>
    </source>
</reference>
<evidence type="ECO:0000313" key="2">
    <source>
        <dbReference type="EMBL" id="TCS59608.1"/>
    </source>
</evidence>